<keyword evidence="3" id="KW-0472">Membrane</keyword>
<keyword evidence="3" id="KW-1133">Transmembrane helix</keyword>
<accession>A0AA85JV99</accession>
<reference evidence="6" key="2">
    <citation type="submission" date="2023-11" db="UniProtKB">
        <authorList>
            <consortium name="WormBaseParasite"/>
        </authorList>
    </citation>
    <scope>IDENTIFICATION</scope>
</reference>
<dbReference type="SMART" id="SM00181">
    <property type="entry name" value="EGF"/>
    <property type="match status" value="2"/>
</dbReference>
<dbReference type="PROSITE" id="PS50026">
    <property type="entry name" value="EGF_3"/>
    <property type="match status" value="1"/>
</dbReference>
<feature type="compositionally biased region" description="Basic and acidic residues" evidence="2">
    <location>
        <begin position="420"/>
        <end position="431"/>
    </location>
</feature>
<proteinExistence type="predicted"/>
<dbReference type="InterPro" id="IPR036383">
    <property type="entry name" value="TSP1_rpt_sf"/>
</dbReference>
<keyword evidence="1" id="KW-1015">Disulfide bond</keyword>
<dbReference type="AlphaFoldDB" id="A0AA85JV99"/>
<dbReference type="InterPro" id="IPR000742">
    <property type="entry name" value="EGF"/>
</dbReference>
<name>A0AA85JV99_TRIRE</name>
<dbReference type="Gene3D" id="2.20.100.10">
    <property type="entry name" value="Thrombospondin type-1 (TSP1) repeat"/>
    <property type="match status" value="1"/>
</dbReference>
<sequence>MVTDNDVYLKYLDALCLTACYSRYKENLQPTTDYYILCPYPCIVQKDCSFYDCKDHGIFSHEYECPCSGLNKWDTESIECLTNDLYEIRQSKEYPDFITREENLRKRIPKNCESDNKCYNNGTLFCTQDPNHQYTQCVCKLDHHGYHCQDKIDACLFHIEHHLQPNGGTLIAGNRACNINNPGNKCISITDTYGQVTYQCQCNESVWIPDINLPYPNCMQKLTKCDSLICLNGYCISNDIGDKATCICDHGYTGSSCDEWVGEWSEWSIWDKCRPACGHLRYSVRERECLSMKLGNESKQCLGSPVEFFKCSEHPCNQLGISYLDVYFEKQQNVISVSLACGAVVCAILIIIWILLCYGSVSSVYQHYIEYCMMRRQIKKHRKYKLRGSKVGGLYITSSESYSDYEDNEITSDNFGSDTEGGRREELTSNE</sequence>
<reference evidence="5" key="1">
    <citation type="submission" date="2022-06" db="EMBL/GenBank/DDBJ databases">
        <authorList>
            <person name="Berger JAMES D."/>
            <person name="Berger JAMES D."/>
        </authorList>
    </citation>
    <scope>NUCLEOTIDE SEQUENCE [LARGE SCALE GENOMIC DNA]</scope>
</reference>
<dbReference type="InterPro" id="IPR000884">
    <property type="entry name" value="TSP1_rpt"/>
</dbReference>
<keyword evidence="5" id="KW-1185">Reference proteome</keyword>
<dbReference type="PROSITE" id="PS01186">
    <property type="entry name" value="EGF_2"/>
    <property type="match status" value="1"/>
</dbReference>
<dbReference type="PROSITE" id="PS50092">
    <property type="entry name" value="TSP1"/>
    <property type="match status" value="1"/>
</dbReference>
<dbReference type="WBParaSite" id="TREG1_49130.1">
    <property type="protein sequence ID" value="TREG1_49130.1"/>
    <property type="gene ID" value="TREG1_49130"/>
</dbReference>
<keyword evidence="3" id="KW-0812">Transmembrane</keyword>
<organism evidence="5 6">
    <name type="scientific">Trichobilharzia regenti</name>
    <name type="common">Nasal bird schistosome</name>
    <dbReference type="NCBI Taxonomy" id="157069"/>
    <lineage>
        <taxon>Eukaryota</taxon>
        <taxon>Metazoa</taxon>
        <taxon>Spiralia</taxon>
        <taxon>Lophotrochozoa</taxon>
        <taxon>Platyhelminthes</taxon>
        <taxon>Trematoda</taxon>
        <taxon>Digenea</taxon>
        <taxon>Strigeidida</taxon>
        <taxon>Schistosomatoidea</taxon>
        <taxon>Schistosomatidae</taxon>
        <taxon>Trichobilharzia</taxon>
    </lineage>
</organism>
<keyword evidence="1" id="KW-0245">EGF-like domain</keyword>
<evidence type="ECO:0000256" key="2">
    <source>
        <dbReference type="SAM" id="MobiDB-lite"/>
    </source>
</evidence>
<evidence type="ECO:0000256" key="1">
    <source>
        <dbReference type="PROSITE-ProRule" id="PRU00076"/>
    </source>
</evidence>
<dbReference type="Proteomes" id="UP000050795">
    <property type="component" value="Unassembled WGS sequence"/>
</dbReference>
<feature type="disulfide bond" evidence="1">
    <location>
        <begin position="248"/>
        <end position="257"/>
    </location>
</feature>
<evidence type="ECO:0000313" key="6">
    <source>
        <dbReference type="WBParaSite" id="TREG1_49130.1"/>
    </source>
</evidence>
<comment type="caution">
    <text evidence="1">Lacks conserved residue(s) required for the propagation of feature annotation.</text>
</comment>
<dbReference type="SUPFAM" id="SSF82895">
    <property type="entry name" value="TSP-1 type 1 repeat"/>
    <property type="match status" value="1"/>
</dbReference>
<evidence type="ECO:0000256" key="3">
    <source>
        <dbReference type="SAM" id="Phobius"/>
    </source>
</evidence>
<feature type="disulfide bond" evidence="1">
    <location>
        <begin position="225"/>
        <end position="235"/>
    </location>
</feature>
<dbReference type="Gene3D" id="2.10.25.10">
    <property type="entry name" value="Laminin"/>
    <property type="match status" value="1"/>
</dbReference>
<protein>
    <recommendedName>
        <fullName evidence="4">EGF-like domain-containing protein</fullName>
    </recommendedName>
</protein>
<evidence type="ECO:0000313" key="5">
    <source>
        <dbReference type="Proteomes" id="UP000050795"/>
    </source>
</evidence>
<feature type="region of interest" description="Disordered" evidence="2">
    <location>
        <begin position="406"/>
        <end position="431"/>
    </location>
</feature>
<feature type="domain" description="EGF-like" evidence="4">
    <location>
        <begin position="221"/>
        <end position="258"/>
    </location>
</feature>
<evidence type="ECO:0000259" key="4">
    <source>
        <dbReference type="PROSITE" id="PS50026"/>
    </source>
</evidence>
<dbReference type="SUPFAM" id="SSF57196">
    <property type="entry name" value="EGF/Laminin"/>
    <property type="match status" value="1"/>
</dbReference>
<feature type="transmembrane region" description="Helical" evidence="3">
    <location>
        <begin position="334"/>
        <end position="358"/>
    </location>
</feature>
<dbReference type="PROSITE" id="PS00022">
    <property type="entry name" value="EGF_1"/>
    <property type="match status" value="2"/>
</dbReference>